<dbReference type="AlphaFoldDB" id="A0A927MV75"/>
<gene>
    <name evidence="3" type="ORF">HEB94_004339</name>
</gene>
<feature type="compositionally biased region" description="Polar residues" evidence="1">
    <location>
        <begin position="61"/>
        <end position="72"/>
    </location>
</feature>
<dbReference type="Gene3D" id="3.90.1720.10">
    <property type="entry name" value="endopeptidase domain like (from Nostoc punctiforme)"/>
    <property type="match status" value="1"/>
</dbReference>
<organism evidence="3 4">
    <name type="scientific">Actinopolymorpha pittospori</name>
    <dbReference type="NCBI Taxonomy" id="648752"/>
    <lineage>
        <taxon>Bacteria</taxon>
        <taxon>Bacillati</taxon>
        <taxon>Actinomycetota</taxon>
        <taxon>Actinomycetes</taxon>
        <taxon>Propionibacteriales</taxon>
        <taxon>Actinopolymorphaceae</taxon>
        <taxon>Actinopolymorpha</taxon>
    </lineage>
</organism>
<feature type="region of interest" description="Disordered" evidence="1">
    <location>
        <begin position="271"/>
        <end position="291"/>
    </location>
</feature>
<protein>
    <recommendedName>
        <fullName evidence="5">PKD domain-containing protein</fullName>
    </recommendedName>
</protein>
<proteinExistence type="predicted"/>
<feature type="compositionally biased region" description="Basic and acidic residues" evidence="1">
    <location>
        <begin position="271"/>
        <end position="281"/>
    </location>
</feature>
<keyword evidence="2" id="KW-0732">Signal</keyword>
<comment type="caution">
    <text evidence="3">The sequence shown here is derived from an EMBL/GenBank/DDBJ whole genome shotgun (WGS) entry which is preliminary data.</text>
</comment>
<accession>A0A927MV75</accession>
<feature type="region of interest" description="Disordered" evidence="1">
    <location>
        <begin position="36"/>
        <end position="74"/>
    </location>
</feature>
<feature type="chain" id="PRO_5037366486" description="PKD domain-containing protein" evidence="2">
    <location>
        <begin position="38"/>
        <end position="358"/>
    </location>
</feature>
<dbReference type="EMBL" id="JADBEM010000001">
    <property type="protein sequence ID" value="MBE1607491.1"/>
    <property type="molecule type" value="Genomic_DNA"/>
</dbReference>
<evidence type="ECO:0000313" key="3">
    <source>
        <dbReference type="EMBL" id="MBE1607491.1"/>
    </source>
</evidence>
<feature type="signal peptide" evidence="2">
    <location>
        <begin position="1"/>
        <end position="37"/>
    </location>
</feature>
<dbReference type="RefSeq" id="WP_192751435.1">
    <property type="nucleotide sequence ID" value="NZ_BAABJL010000197.1"/>
</dbReference>
<evidence type="ECO:0000256" key="1">
    <source>
        <dbReference type="SAM" id="MobiDB-lite"/>
    </source>
</evidence>
<sequence>MVKQASVPARVLHLVLALVTVLTVGASIRTAAPPAQAASLPCDGPNPSPPAATPHKPDNGYSRTAADQNTPITPDEALARGRDWIDAGLNYCQSGGYPDRHGTTYRTDCSGFVTMAWQSDPPGYTAWTSMYAIADPIGWGELQPGDAVHNSGHIELVETVSPSQVTTLGFGHTPPEREVYSWASLMLAYDEPIRYKKMQIVSDQMVLDWLRTHVQKPVAHVQPDNGRSLVNLDTIFWADDTPYHQTVTLPEAPTVQVEIWATPTEFRWDFGDRRPDSRRTTTDGGAPYPDDTITHTYAATSPKGQPFRPKVDVTWGRIQWQIVGQNERHDVATTFTLNGAGTPLTVLELRDVLSSSDK</sequence>
<dbReference type="Proteomes" id="UP000638648">
    <property type="component" value="Unassembled WGS sequence"/>
</dbReference>
<evidence type="ECO:0000313" key="4">
    <source>
        <dbReference type="Proteomes" id="UP000638648"/>
    </source>
</evidence>
<name>A0A927MV75_9ACTN</name>
<keyword evidence="4" id="KW-1185">Reference proteome</keyword>
<reference evidence="3" key="1">
    <citation type="submission" date="2020-10" db="EMBL/GenBank/DDBJ databases">
        <title>Sequencing the genomes of 1000 actinobacteria strains.</title>
        <authorList>
            <person name="Klenk H.-P."/>
        </authorList>
    </citation>
    <scope>NUCLEOTIDE SEQUENCE</scope>
    <source>
        <strain evidence="3">DSM 45354</strain>
    </source>
</reference>
<evidence type="ECO:0000256" key="2">
    <source>
        <dbReference type="SAM" id="SignalP"/>
    </source>
</evidence>
<evidence type="ECO:0008006" key="5">
    <source>
        <dbReference type="Google" id="ProtNLM"/>
    </source>
</evidence>